<keyword evidence="1" id="KW-1133">Transmembrane helix</keyword>
<name>A0A1G5XP03_9EURY</name>
<dbReference type="OrthoDB" id="78298at2157"/>
<feature type="transmembrane region" description="Helical" evidence="1">
    <location>
        <begin position="12"/>
        <end position="29"/>
    </location>
</feature>
<dbReference type="RefSeq" id="WP_149732826.1">
    <property type="nucleotide sequence ID" value="NZ_FMXB01000030.1"/>
</dbReference>
<protein>
    <submittedName>
        <fullName evidence="2">Uncharacterized protein</fullName>
    </submittedName>
</protein>
<feature type="transmembrane region" description="Helical" evidence="1">
    <location>
        <begin position="130"/>
        <end position="148"/>
    </location>
</feature>
<evidence type="ECO:0000256" key="1">
    <source>
        <dbReference type="SAM" id="Phobius"/>
    </source>
</evidence>
<dbReference type="Proteomes" id="UP000323439">
    <property type="component" value="Unassembled WGS sequence"/>
</dbReference>
<keyword evidence="1" id="KW-0472">Membrane</keyword>
<proteinExistence type="predicted"/>
<sequence length="258" mass="29071">MQILDNRLIQLVIVMVIFLVFTVLAKLIYDKLISDDGKSINISRILPEDEVHSLRQVFYLILMALCVVNISYTLTVSKIDFPYLAIFDIALSLYFAAALDKSSTKGKILWLLVVPYGSLSYLLFNSGYEIFLIIIHILAFIYFAKQSFDKFMEYTHSNGLGITIILLFTIIFVSFFVTQYSENVNPLDSLVIASNEFTGNGYSVFGDTIAGKMNSLLLVWGGYVMSGVGAATLTAAILTRHFKKEFKELRELIEEGDE</sequence>
<feature type="transmembrane region" description="Helical" evidence="1">
    <location>
        <begin position="160"/>
        <end position="180"/>
    </location>
</feature>
<feature type="transmembrane region" description="Helical" evidence="1">
    <location>
        <begin position="81"/>
        <end position="99"/>
    </location>
</feature>
<reference evidence="2 3" key="1">
    <citation type="submission" date="2016-10" db="EMBL/GenBank/DDBJ databases">
        <authorList>
            <person name="Varghese N."/>
            <person name="Submissions S."/>
        </authorList>
    </citation>
    <scope>NUCLEOTIDE SEQUENCE [LARGE SCALE GENOMIC DNA]</scope>
    <source>
        <strain evidence="2 3">DSM 16643</strain>
    </source>
</reference>
<keyword evidence="1" id="KW-0812">Transmembrane</keyword>
<organism evidence="2 3">
    <name type="scientific">Methanobrevibacter millerae</name>
    <dbReference type="NCBI Taxonomy" id="230361"/>
    <lineage>
        <taxon>Archaea</taxon>
        <taxon>Methanobacteriati</taxon>
        <taxon>Methanobacteriota</taxon>
        <taxon>Methanomada group</taxon>
        <taxon>Methanobacteria</taxon>
        <taxon>Methanobacteriales</taxon>
        <taxon>Methanobacteriaceae</taxon>
        <taxon>Methanobrevibacter</taxon>
    </lineage>
</organism>
<keyword evidence="3" id="KW-1185">Reference proteome</keyword>
<feature type="transmembrane region" description="Helical" evidence="1">
    <location>
        <begin position="217"/>
        <end position="238"/>
    </location>
</feature>
<dbReference type="AlphaFoldDB" id="A0A1G5XP03"/>
<evidence type="ECO:0000313" key="3">
    <source>
        <dbReference type="Proteomes" id="UP000323439"/>
    </source>
</evidence>
<dbReference type="EMBL" id="FMXB01000030">
    <property type="protein sequence ID" value="SDA71305.1"/>
    <property type="molecule type" value="Genomic_DNA"/>
</dbReference>
<accession>A0A1G5XP03</accession>
<feature type="transmembrane region" description="Helical" evidence="1">
    <location>
        <begin position="57"/>
        <end position="75"/>
    </location>
</feature>
<gene>
    <name evidence="2" type="ORF">SAMN02910315_02351</name>
</gene>
<evidence type="ECO:0000313" key="2">
    <source>
        <dbReference type="EMBL" id="SDA71305.1"/>
    </source>
</evidence>